<dbReference type="Proteomes" id="UP000823405">
    <property type="component" value="Unassembled WGS sequence"/>
</dbReference>
<sequence>MSISDIIAEAMFKSSNTPLPKKRTQTQTRHQLQQQEQYLRSTKICCLSLHGTNKIRLINAPQSLVSPLRLAIFETWDYPIQHETSLPQCGGHEFKLKGKPWGPSPKTGPLVASTNLILAMLQVMEIRGWSLLLAANVSHIREEMDSMFFEWLGPKSLLSSTLSWGSDPDDLTLVDQLEQRNDESHERDKADGDIELFTVDFSGYDRIRVTAAPVAIITALRLAILRHWKQGIHKEGVKKGSYEFKLAGFPFQTWGSETSIETSMMLIQALDNMRLHGFELCLSMDLNAAEAGKKEKKTDSWVLRRSTRGRRKDELRQSRFECGGDNCEGDDQDEWVVHL</sequence>
<name>A0A9P6UHC5_9FUNG</name>
<keyword evidence="2" id="KW-1185">Reference proteome</keyword>
<evidence type="ECO:0000313" key="2">
    <source>
        <dbReference type="Proteomes" id="UP000823405"/>
    </source>
</evidence>
<evidence type="ECO:0000313" key="1">
    <source>
        <dbReference type="EMBL" id="KAG0298958.1"/>
    </source>
</evidence>
<dbReference type="PANTHER" id="PTHR38696">
    <property type="entry name" value="MEDIATOR OF RNA POLYMERASE II TRANSCRIPTION SUBUNIT 13"/>
    <property type="match status" value="1"/>
</dbReference>
<accession>A0A9P6UHC5</accession>
<proteinExistence type="predicted"/>
<gene>
    <name evidence="1" type="ORF">BGZ97_003923</name>
</gene>
<protein>
    <submittedName>
        <fullName evidence="1">Uncharacterized protein</fullName>
    </submittedName>
</protein>
<dbReference type="AlphaFoldDB" id="A0A9P6UHC5"/>
<dbReference type="EMBL" id="JAAAIN010001954">
    <property type="protein sequence ID" value="KAG0298958.1"/>
    <property type="molecule type" value="Genomic_DNA"/>
</dbReference>
<comment type="caution">
    <text evidence="1">The sequence shown here is derived from an EMBL/GenBank/DDBJ whole genome shotgun (WGS) entry which is preliminary data.</text>
</comment>
<dbReference type="PANTHER" id="PTHR38696:SF1">
    <property type="entry name" value="MEDIATOR OF RNA POLYMERASE II TRANSCRIPTION SUBUNIT 13"/>
    <property type="match status" value="1"/>
</dbReference>
<organism evidence="1 2">
    <name type="scientific">Linnemannia gamsii</name>
    <dbReference type="NCBI Taxonomy" id="64522"/>
    <lineage>
        <taxon>Eukaryota</taxon>
        <taxon>Fungi</taxon>
        <taxon>Fungi incertae sedis</taxon>
        <taxon>Mucoromycota</taxon>
        <taxon>Mortierellomycotina</taxon>
        <taxon>Mortierellomycetes</taxon>
        <taxon>Mortierellales</taxon>
        <taxon>Mortierellaceae</taxon>
        <taxon>Linnemannia</taxon>
    </lineage>
</organism>
<reference evidence="1" key="1">
    <citation type="journal article" date="2020" name="Fungal Divers.">
        <title>Resolving the Mortierellaceae phylogeny through synthesis of multi-gene phylogenetics and phylogenomics.</title>
        <authorList>
            <person name="Vandepol N."/>
            <person name="Liber J."/>
            <person name="Desiro A."/>
            <person name="Na H."/>
            <person name="Kennedy M."/>
            <person name="Barry K."/>
            <person name="Grigoriev I.V."/>
            <person name="Miller A.N."/>
            <person name="O'Donnell K."/>
            <person name="Stajich J.E."/>
            <person name="Bonito G."/>
        </authorList>
    </citation>
    <scope>NUCLEOTIDE SEQUENCE</scope>
    <source>
        <strain evidence="1">NVP60</strain>
    </source>
</reference>
<dbReference type="OrthoDB" id="58379at2759"/>